<keyword evidence="5" id="KW-0813">Transport</keyword>
<comment type="catalytic activity">
    <reaction evidence="11 13">
        <text>nitric oxide + Fe(III)-[cytochrome c] + H2O = Fe(II)-[cytochrome c] + nitrite + 2 H(+)</text>
        <dbReference type="Rhea" id="RHEA:15233"/>
        <dbReference type="Rhea" id="RHEA-COMP:10350"/>
        <dbReference type="Rhea" id="RHEA-COMP:14399"/>
        <dbReference type="ChEBI" id="CHEBI:15377"/>
        <dbReference type="ChEBI" id="CHEBI:15378"/>
        <dbReference type="ChEBI" id="CHEBI:16301"/>
        <dbReference type="ChEBI" id="CHEBI:16480"/>
        <dbReference type="ChEBI" id="CHEBI:29033"/>
        <dbReference type="ChEBI" id="CHEBI:29034"/>
        <dbReference type="EC" id="1.7.2.1"/>
    </reaction>
</comment>
<evidence type="ECO:0000256" key="8">
    <source>
        <dbReference type="ARBA" id="ARBA00022982"/>
    </source>
</evidence>
<dbReference type="GO" id="GO:0050421">
    <property type="term" value="F:nitrite reductase (NO-forming) activity"/>
    <property type="evidence" value="ECO:0007669"/>
    <property type="project" value="UniProtKB-EC"/>
</dbReference>
<feature type="binding site" description="type 1 copper site" evidence="12">
    <location>
        <position position="283"/>
    </location>
    <ligand>
        <name>Cu cation</name>
        <dbReference type="ChEBI" id="CHEBI:23378"/>
        <label>1</label>
    </ligand>
</feature>
<comment type="cofactor">
    <cofactor evidence="13">
        <name>Cu(2+)</name>
        <dbReference type="ChEBI" id="CHEBI:29036"/>
    </cofactor>
    <text evidence="13">Binds 1 Cu(+) ion.</text>
</comment>
<evidence type="ECO:0000256" key="4">
    <source>
        <dbReference type="ARBA" id="ARBA00017290"/>
    </source>
</evidence>
<keyword evidence="7" id="KW-0677">Repeat</keyword>
<name>A0A078M2X1_9PSED</name>
<dbReference type="EMBL" id="LM997413">
    <property type="protein sequence ID" value="CEA00555.1"/>
    <property type="molecule type" value="Genomic_DNA"/>
</dbReference>
<proteinExistence type="inferred from homology"/>
<feature type="domain" description="Plastocyanin-like" evidence="16">
    <location>
        <begin position="186"/>
        <end position="292"/>
    </location>
</feature>
<feature type="domain" description="Blue (type 1) copper" evidence="15">
    <location>
        <begin position="97"/>
        <end position="141"/>
    </location>
</feature>
<dbReference type="InterPro" id="IPR028871">
    <property type="entry name" value="BlueCu_1_BS"/>
</dbReference>
<evidence type="ECO:0000256" key="2">
    <source>
        <dbReference type="ARBA" id="ARBA00011233"/>
    </source>
</evidence>
<keyword evidence="8" id="KW-0249">Electron transport</keyword>
<feature type="chain" id="PRO_5007377785" description="Copper-containing nitrite reductase" evidence="13">
    <location>
        <begin position="24"/>
        <end position="462"/>
    </location>
</feature>
<dbReference type="InterPro" id="IPR033138">
    <property type="entry name" value="Cu_oxidase_CS"/>
</dbReference>
<keyword evidence="9 13" id="KW-0560">Oxidoreductase</keyword>
<dbReference type="PROSITE" id="PS00196">
    <property type="entry name" value="COPPER_BLUE"/>
    <property type="match status" value="1"/>
</dbReference>
<evidence type="ECO:0000256" key="14">
    <source>
        <dbReference type="SAM" id="MobiDB-lite"/>
    </source>
</evidence>
<feature type="binding site" description="type 1 copper site" evidence="12">
    <location>
        <position position="234"/>
    </location>
    <ligand>
        <name>Cu cation</name>
        <dbReference type="ChEBI" id="CHEBI:23378"/>
        <label>1</label>
    </ligand>
</feature>
<dbReference type="AlphaFoldDB" id="A0A078M2X1"/>
<evidence type="ECO:0000256" key="9">
    <source>
        <dbReference type="ARBA" id="ARBA00023002"/>
    </source>
</evidence>
<evidence type="ECO:0000256" key="11">
    <source>
        <dbReference type="ARBA" id="ARBA00049340"/>
    </source>
</evidence>
<dbReference type="InterPro" id="IPR001287">
    <property type="entry name" value="NO2-reductase_Cu"/>
</dbReference>
<feature type="binding site" description="type 1 copper site" evidence="12">
    <location>
        <position position="426"/>
    </location>
    <ligand>
        <name>Cu cation</name>
        <dbReference type="ChEBI" id="CHEBI:23378"/>
        <label>1</label>
    </ligand>
</feature>
<dbReference type="CDD" id="cd11020">
    <property type="entry name" value="CuRO_1_CuNIR"/>
    <property type="match status" value="1"/>
</dbReference>
<evidence type="ECO:0000256" key="7">
    <source>
        <dbReference type="ARBA" id="ARBA00022737"/>
    </source>
</evidence>
<feature type="signal peptide" evidence="13">
    <location>
        <begin position="1"/>
        <end position="23"/>
    </location>
</feature>
<dbReference type="PATRIC" id="fig|1461581.3.peg.89"/>
<gene>
    <name evidence="17" type="ORF">BN1049_00095</name>
</gene>
<feature type="binding site" description="type 1 copper site" evidence="12">
    <location>
        <position position="278"/>
    </location>
    <ligand>
        <name>Cu cation</name>
        <dbReference type="ChEBI" id="CHEBI:23378"/>
        <label>1</label>
    </ligand>
</feature>
<dbReference type="InterPro" id="IPR045087">
    <property type="entry name" value="Cu-oxidase_fam"/>
</dbReference>
<evidence type="ECO:0000256" key="10">
    <source>
        <dbReference type="ARBA" id="ARBA00023008"/>
    </source>
</evidence>
<feature type="binding site" description="type 1 copper site" evidence="12">
    <location>
        <position position="270"/>
    </location>
    <ligand>
        <name>Cu cation</name>
        <dbReference type="ChEBI" id="CHEBI:23378"/>
        <label>1</label>
    </ligand>
</feature>
<accession>A0A078M2X1</accession>
<dbReference type="InterPro" id="IPR008972">
    <property type="entry name" value="Cupredoxin"/>
</dbReference>
<sequence length="462" mass="49443">MRAFLLYFITFCGLVGLGAPAMADHPSGTANVKPVPDVVFTLRTDIADGKLVYVSEAGPTKGQVNPDLRVAEDAVVQVNIVNGDGALHDFAVPDFNVKSDQIGGKGAATAIVFRANKGGIYEYLCSLPGHKAAGMFGKLIVGDAQEKAGSEFPDLSKNPSEVGEPVGKRGPKELTIDLEATEVEGRLSDGASYKFWTFNNTVPGPMLRVRVGDTVNINLKNAEDSAHIHSVDFHAVTGPGGGAAVTQVAPGHSKSFSFKAMAPGLYVYHCATPMVAQHITNGMYGMILVEPEGGLSEVDREYYVMQGELYTAQRHGSAGLQEFSLDKLLDERPEHMMFNGSMDALSATHKMESNVDETVRIFFGVGGPNLVSSFHVIGEIFDRVYDQASLTSPPLTDVQTTLVPPGGATMVEFKTEYPGKYILVDHALSRAEKGLVGLLHVNGKADDTIFKSDEKVDHSSGH</sequence>
<dbReference type="PROSITE" id="PS00079">
    <property type="entry name" value="MULTICOPPER_OXIDASE1"/>
    <property type="match status" value="1"/>
</dbReference>
<dbReference type="NCBIfam" id="TIGR02376">
    <property type="entry name" value="Cu_nitrite_red"/>
    <property type="match status" value="1"/>
</dbReference>
<evidence type="ECO:0000256" key="6">
    <source>
        <dbReference type="ARBA" id="ARBA00022723"/>
    </source>
</evidence>
<evidence type="ECO:0000256" key="1">
    <source>
        <dbReference type="ARBA" id="ARBA00010609"/>
    </source>
</evidence>
<dbReference type="Pfam" id="PF00127">
    <property type="entry name" value="Copper-bind"/>
    <property type="match status" value="1"/>
</dbReference>
<dbReference type="InterPro" id="IPR000923">
    <property type="entry name" value="BlueCu_1"/>
</dbReference>
<feature type="region of interest" description="Disordered" evidence="14">
    <location>
        <begin position="149"/>
        <end position="170"/>
    </location>
</feature>
<dbReference type="EMBL" id="LK391969">
    <property type="protein sequence ID" value="CEF25193.1"/>
    <property type="molecule type" value="Genomic_DNA"/>
</dbReference>
<feature type="binding site" description="type 1 copper site" evidence="12">
    <location>
        <position position="229"/>
    </location>
    <ligand>
        <name>Cu cation</name>
        <dbReference type="ChEBI" id="CHEBI:23378"/>
        <label>1</label>
    </ligand>
</feature>
<keyword evidence="13" id="KW-0732">Signal</keyword>
<evidence type="ECO:0000313" key="17">
    <source>
        <dbReference type="EMBL" id="CEA00555.1"/>
    </source>
</evidence>
<dbReference type="SUPFAM" id="SSF49503">
    <property type="entry name" value="Cupredoxins"/>
    <property type="match status" value="3"/>
</dbReference>
<dbReference type="CDD" id="cd04208">
    <property type="entry name" value="CuRO_2_CuNIR"/>
    <property type="match status" value="1"/>
</dbReference>
<dbReference type="PANTHER" id="PTHR11709:SF394">
    <property type="entry name" value="FI03373P-RELATED"/>
    <property type="match status" value="1"/>
</dbReference>
<comment type="cofactor">
    <cofactor evidence="13">
        <name>Cu(+)</name>
        <dbReference type="ChEBI" id="CHEBI:49552"/>
    </cofactor>
    <text evidence="13">Binds 1 Cu(+) ion.</text>
</comment>
<dbReference type="Gene3D" id="2.60.40.420">
    <property type="entry name" value="Cupredoxins - blue copper proteins"/>
    <property type="match status" value="3"/>
</dbReference>
<feature type="binding site" description="type 1 copper site" evidence="12">
    <location>
        <position position="269"/>
    </location>
    <ligand>
        <name>Cu cation</name>
        <dbReference type="ChEBI" id="CHEBI:23378"/>
        <label>1</label>
    </ligand>
</feature>
<evidence type="ECO:0000256" key="3">
    <source>
        <dbReference type="ARBA" id="ARBA00011882"/>
    </source>
</evidence>
<evidence type="ECO:0000259" key="15">
    <source>
        <dbReference type="Pfam" id="PF00127"/>
    </source>
</evidence>
<dbReference type="FunFam" id="2.60.40.420:FF:000093">
    <property type="entry name" value="Copper-containing nitrite reductase"/>
    <property type="match status" value="1"/>
</dbReference>
<comment type="subunit">
    <text evidence="2 13">Homotrimer.</text>
</comment>
<dbReference type="PANTHER" id="PTHR11709">
    <property type="entry name" value="MULTI-COPPER OXIDASE"/>
    <property type="match status" value="1"/>
</dbReference>
<reference evidence="17" key="1">
    <citation type="submission" date="2014-07" db="EMBL/GenBank/DDBJ databases">
        <authorList>
            <person name="Urmite Genomes Urmite Genomes"/>
        </authorList>
    </citation>
    <scope>NUCLEOTIDE SEQUENCE</scope>
    <source>
        <strain evidence="17">12M76_air</strain>
    </source>
</reference>
<protein>
    <recommendedName>
        <fullName evidence="4 13">Copper-containing nitrite reductase</fullName>
        <ecNumber evidence="3 13">1.7.2.1</ecNumber>
    </recommendedName>
</protein>
<evidence type="ECO:0000256" key="13">
    <source>
        <dbReference type="RuleBase" id="RU365025"/>
    </source>
</evidence>
<dbReference type="GO" id="GO:0009055">
    <property type="term" value="F:electron transfer activity"/>
    <property type="evidence" value="ECO:0007669"/>
    <property type="project" value="InterPro"/>
</dbReference>
<dbReference type="EC" id="1.7.2.1" evidence="3 13"/>
<evidence type="ECO:0000256" key="5">
    <source>
        <dbReference type="ARBA" id="ARBA00022448"/>
    </source>
</evidence>
<comment type="similarity">
    <text evidence="1 13">Belongs to the multicopper oxidase family.</text>
</comment>
<dbReference type="InterPro" id="IPR011707">
    <property type="entry name" value="Cu-oxidase-like_N"/>
</dbReference>
<keyword evidence="10 12" id="KW-0186">Copper</keyword>
<dbReference type="Pfam" id="PF07732">
    <property type="entry name" value="Cu-oxidase_3"/>
    <property type="match status" value="1"/>
</dbReference>
<dbReference type="CDD" id="cd00920">
    <property type="entry name" value="Cupredoxin"/>
    <property type="match status" value="1"/>
</dbReference>
<keyword evidence="6 12" id="KW-0479">Metal-binding</keyword>
<dbReference type="GO" id="GO:0005507">
    <property type="term" value="F:copper ion binding"/>
    <property type="evidence" value="ECO:0007669"/>
    <property type="project" value="InterPro"/>
</dbReference>
<organism evidence="17">
    <name type="scientific">Pseudomonas saudimassiliensis</name>
    <dbReference type="NCBI Taxonomy" id="1461581"/>
    <lineage>
        <taxon>Bacteria</taxon>
        <taxon>Pseudomonadati</taxon>
        <taxon>Pseudomonadota</taxon>
        <taxon>Gammaproteobacteria</taxon>
        <taxon>Pseudomonadales</taxon>
        <taxon>Pseudomonadaceae</taxon>
        <taxon>Pseudomonas</taxon>
    </lineage>
</organism>
<dbReference type="PRINTS" id="PR00695">
    <property type="entry name" value="CUNO2RDTASE"/>
</dbReference>
<dbReference type="RefSeq" id="WP_239419765.1">
    <property type="nucleotide sequence ID" value="NZ_LK391969.1"/>
</dbReference>
<evidence type="ECO:0000259" key="16">
    <source>
        <dbReference type="Pfam" id="PF07732"/>
    </source>
</evidence>
<evidence type="ECO:0000256" key="12">
    <source>
        <dbReference type="PIRSR" id="PIRSR601287-1"/>
    </source>
</evidence>